<organism evidence="3 4">
    <name type="scientific">Fundicoccus ignavus</name>
    <dbReference type="NCBI Taxonomy" id="2664442"/>
    <lineage>
        <taxon>Bacteria</taxon>
        <taxon>Bacillati</taxon>
        <taxon>Bacillota</taxon>
        <taxon>Bacilli</taxon>
        <taxon>Lactobacillales</taxon>
        <taxon>Aerococcaceae</taxon>
        <taxon>Fundicoccus</taxon>
    </lineage>
</organism>
<sequence>MNFKELLILLQLHRCSYHYLLEIFRYIVNNQLSEQYFDGDLLREVIHRVNLSLDNRRIQQLPLDQINLSRLDEAKNLTNRAIMIGESIYPSNWLQLPQPPLIIYFEGDLALLKKQSISIIGTRNVSHYGIDVIKKLVALMCEEDWVLISGLAKGVDTTVHLEACRLKRKATIGILANGFNYSYPLQNASLQAQMGHEQLLLSEYLPNQKAQRHQFIMRNRLVAGISPVTIVIEAAKDSGSLITANYALQYNREVFVLPGRITDDQAYGCNALLKVGANPILSIESCVAEIKDLLRQMNNS</sequence>
<evidence type="ECO:0000313" key="3">
    <source>
        <dbReference type="EMBL" id="MRI84690.1"/>
    </source>
</evidence>
<dbReference type="Proteomes" id="UP000430975">
    <property type="component" value="Unassembled WGS sequence"/>
</dbReference>
<dbReference type="Gene3D" id="3.40.50.450">
    <property type="match status" value="1"/>
</dbReference>
<comment type="caution">
    <text evidence="3">The sequence shown here is derived from an EMBL/GenBank/DDBJ whole genome shotgun (WGS) entry which is preliminary data.</text>
</comment>
<dbReference type="RefSeq" id="WP_153863106.1">
    <property type="nucleotide sequence ID" value="NZ_WJQS01000002.1"/>
</dbReference>
<evidence type="ECO:0000313" key="4">
    <source>
        <dbReference type="Proteomes" id="UP000430975"/>
    </source>
</evidence>
<comment type="similarity">
    <text evidence="1">Belongs to the DprA/Smf family.</text>
</comment>
<keyword evidence="4" id="KW-1185">Reference proteome</keyword>
<dbReference type="GO" id="GO:0009294">
    <property type="term" value="P:DNA-mediated transformation"/>
    <property type="evidence" value="ECO:0007669"/>
    <property type="project" value="InterPro"/>
</dbReference>
<dbReference type="PANTHER" id="PTHR43022">
    <property type="entry name" value="PROTEIN SMF"/>
    <property type="match status" value="1"/>
</dbReference>
<dbReference type="InterPro" id="IPR057666">
    <property type="entry name" value="DrpA_SLOG"/>
</dbReference>
<name>A0A6I2GA87_9LACT</name>
<gene>
    <name evidence="3" type="primary">dprA</name>
    <name evidence="3" type="ORF">GIY09_02105</name>
</gene>
<dbReference type="PANTHER" id="PTHR43022:SF1">
    <property type="entry name" value="PROTEIN SMF"/>
    <property type="match status" value="1"/>
</dbReference>
<protein>
    <submittedName>
        <fullName evidence="3">DNA-protecting protein DprA</fullName>
    </submittedName>
</protein>
<dbReference type="AlphaFoldDB" id="A0A6I2GA87"/>
<dbReference type="SUPFAM" id="SSF102405">
    <property type="entry name" value="MCP/YpsA-like"/>
    <property type="match status" value="1"/>
</dbReference>
<dbReference type="Pfam" id="PF02481">
    <property type="entry name" value="DNA_processg_A"/>
    <property type="match status" value="1"/>
</dbReference>
<reference evidence="3 4" key="1">
    <citation type="submission" date="2019-11" db="EMBL/GenBank/DDBJ databases">
        <title>Characterisation of Fundicoccus ignavus gen. nov. sp. nov., a novel genus of the family Aerococcaceae isolated from bulk tank milk.</title>
        <authorList>
            <person name="Siebert A."/>
            <person name="Huptas C."/>
            <person name="Wenning M."/>
            <person name="Scherer S."/>
            <person name="Doll E.V."/>
        </authorList>
    </citation>
    <scope>NUCLEOTIDE SEQUENCE [LARGE SCALE GENOMIC DNA]</scope>
    <source>
        <strain evidence="3 4">WS4759</strain>
    </source>
</reference>
<evidence type="ECO:0000259" key="2">
    <source>
        <dbReference type="Pfam" id="PF02481"/>
    </source>
</evidence>
<evidence type="ECO:0000256" key="1">
    <source>
        <dbReference type="ARBA" id="ARBA00006525"/>
    </source>
</evidence>
<dbReference type="EMBL" id="WJQS01000002">
    <property type="protein sequence ID" value="MRI84690.1"/>
    <property type="molecule type" value="Genomic_DNA"/>
</dbReference>
<feature type="domain" description="Smf/DprA SLOG" evidence="2">
    <location>
        <begin position="81"/>
        <end position="290"/>
    </location>
</feature>
<proteinExistence type="inferred from homology"/>
<accession>A0A6I2GA87</accession>
<dbReference type="InterPro" id="IPR003488">
    <property type="entry name" value="DprA"/>
</dbReference>
<dbReference type="NCBIfam" id="TIGR00732">
    <property type="entry name" value="dprA"/>
    <property type="match status" value="1"/>
</dbReference>